<evidence type="ECO:0000256" key="1">
    <source>
        <dbReference type="SAM" id="MobiDB-lite"/>
    </source>
</evidence>
<accession>A0ABR4IS95</accession>
<dbReference type="Proteomes" id="UP001610446">
    <property type="component" value="Unassembled WGS sequence"/>
</dbReference>
<organism evidence="2 3">
    <name type="scientific">Aspergillus pseudoustus</name>
    <dbReference type="NCBI Taxonomy" id="1810923"/>
    <lineage>
        <taxon>Eukaryota</taxon>
        <taxon>Fungi</taxon>
        <taxon>Dikarya</taxon>
        <taxon>Ascomycota</taxon>
        <taxon>Pezizomycotina</taxon>
        <taxon>Eurotiomycetes</taxon>
        <taxon>Eurotiomycetidae</taxon>
        <taxon>Eurotiales</taxon>
        <taxon>Aspergillaceae</taxon>
        <taxon>Aspergillus</taxon>
        <taxon>Aspergillus subgen. Nidulantes</taxon>
    </lineage>
</organism>
<proteinExistence type="predicted"/>
<gene>
    <name evidence="2" type="ORF">BJY01DRAFT_254581</name>
</gene>
<reference evidence="2 3" key="1">
    <citation type="submission" date="2024-07" db="EMBL/GenBank/DDBJ databases">
        <title>Section-level genome sequencing and comparative genomics of Aspergillus sections Usti and Cavernicolus.</title>
        <authorList>
            <consortium name="Lawrence Berkeley National Laboratory"/>
            <person name="Nybo J.L."/>
            <person name="Vesth T.C."/>
            <person name="Theobald S."/>
            <person name="Frisvad J.C."/>
            <person name="Larsen T.O."/>
            <person name="Kjaerboelling I."/>
            <person name="Rothschild-Mancinelli K."/>
            <person name="Lyhne E.K."/>
            <person name="Kogle M.E."/>
            <person name="Barry K."/>
            <person name="Clum A."/>
            <person name="Na H."/>
            <person name="Ledsgaard L."/>
            <person name="Lin J."/>
            <person name="Lipzen A."/>
            <person name="Kuo A."/>
            <person name="Riley R."/>
            <person name="Mondo S."/>
            <person name="Labutti K."/>
            <person name="Haridas S."/>
            <person name="Pangalinan J."/>
            <person name="Salamov A.A."/>
            <person name="Simmons B.A."/>
            <person name="Magnuson J.K."/>
            <person name="Chen J."/>
            <person name="Drula E."/>
            <person name="Henrissat B."/>
            <person name="Wiebenga A."/>
            <person name="Lubbers R.J."/>
            <person name="Gomes A.C."/>
            <person name="Makela M.R."/>
            <person name="Stajich J."/>
            <person name="Grigoriev I.V."/>
            <person name="Mortensen U.H."/>
            <person name="De Vries R.P."/>
            <person name="Baker S.E."/>
            <person name="Andersen M.R."/>
        </authorList>
    </citation>
    <scope>NUCLEOTIDE SEQUENCE [LARGE SCALE GENOMIC DNA]</scope>
    <source>
        <strain evidence="2 3">CBS 123904</strain>
    </source>
</reference>
<evidence type="ECO:0000313" key="2">
    <source>
        <dbReference type="EMBL" id="KAL2830645.1"/>
    </source>
</evidence>
<keyword evidence="3" id="KW-1185">Reference proteome</keyword>
<evidence type="ECO:0000313" key="3">
    <source>
        <dbReference type="Proteomes" id="UP001610446"/>
    </source>
</evidence>
<dbReference type="EMBL" id="JBFXLU010000302">
    <property type="protein sequence ID" value="KAL2830645.1"/>
    <property type="molecule type" value="Genomic_DNA"/>
</dbReference>
<feature type="region of interest" description="Disordered" evidence="1">
    <location>
        <begin position="235"/>
        <end position="256"/>
    </location>
</feature>
<name>A0ABR4IS95_9EURO</name>
<protein>
    <submittedName>
        <fullName evidence="2">Uncharacterized protein</fullName>
    </submittedName>
</protein>
<comment type="caution">
    <text evidence="2">The sequence shown here is derived from an EMBL/GenBank/DDBJ whole genome shotgun (WGS) entry which is preliminary data.</text>
</comment>
<sequence length="382" mass="43451">MLSKPSVTLIPDASQRWFLHRTQDLSVQIWLDIAYPEHESETLHTLDTYLPILKASGILEDEIHYLLFGRSVLVVSLTSKVRLIFSRDHNKRSRLEQGYSFLQIELISLSSTYSDSGLGAFPWGLLGIKLGAIPPGNTHAAFELWVQIRDVVGQFKSVWLLPRLVIRLERSEDWFLQENLDYDFNYRFFIRAFSQLRDSASTVEVRSDSSVDNPEICWESMSSIFGSHLEIPSAARDPAATDEEPSSEQTSGNDKGRQLQLAQDWYIMCLKAARPGRNLGPSAGSLIYLWCTQCAGGQLEFEEHFHYLLDNCPEFICKVDSTLSLLTKIRHSLNYSEGPRGDEDVRSSLSLQKLSEAMGDATLKFWRMYNANRKGQTVCVIR</sequence>